<keyword evidence="5" id="KW-0830">Ubiquinone</keyword>
<keyword evidence="4 5" id="KW-0472">Membrane</keyword>
<reference evidence="7" key="1">
    <citation type="submission" date="2020-03" db="EMBL/GenBank/DDBJ databases">
        <title>Draft sequencing of Paenibacilllus sp. S3N08.</title>
        <authorList>
            <person name="Kim D.-U."/>
        </authorList>
    </citation>
    <scope>NUCLEOTIDE SEQUENCE</scope>
    <source>
        <strain evidence="7">S3N08</strain>
    </source>
</reference>
<proteinExistence type="inferred from homology"/>
<feature type="transmembrane region" description="Helical" evidence="5">
    <location>
        <begin position="119"/>
        <end position="140"/>
    </location>
</feature>
<dbReference type="InterPro" id="IPR001694">
    <property type="entry name" value="NADH_UbQ_OxRdtase_su1/FPO"/>
</dbReference>
<feature type="transmembrane region" description="Helical" evidence="5">
    <location>
        <begin position="12"/>
        <end position="38"/>
    </location>
</feature>
<keyword evidence="5" id="KW-1278">Translocase</keyword>
<name>A0ABX0JCD9_9BACL</name>
<comment type="subunit">
    <text evidence="5">NDH-1 is composed of 14 different subunits. Subunits NuoA, H, J, K, L, M, N constitute the membrane sector of the complex.</text>
</comment>
<evidence type="ECO:0000256" key="4">
    <source>
        <dbReference type="ARBA" id="ARBA00023136"/>
    </source>
</evidence>
<evidence type="ECO:0000256" key="2">
    <source>
        <dbReference type="ARBA" id="ARBA00022692"/>
    </source>
</evidence>
<accession>A0ABX0JCD9</accession>
<comment type="subcellular location">
    <subcellularLocation>
        <location evidence="5 6">Cell membrane</location>
        <topology evidence="5 6">Multi-pass membrane protein</topology>
    </subcellularLocation>
    <subcellularLocation>
        <location evidence="1">Membrane</location>
        <topology evidence="1">Multi-pass membrane protein</topology>
    </subcellularLocation>
</comment>
<dbReference type="PANTHER" id="PTHR11432:SF3">
    <property type="entry name" value="NADH-UBIQUINONE OXIDOREDUCTASE CHAIN 1"/>
    <property type="match status" value="1"/>
</dbReference>
<feature type="transmembrane region" description="Helical" evidence="5">
    <location>
        <begin position="316"/>
        <end position="342"/>
    </location>
</feature>
<keyword evidence="5 6" id="KW-0520">NAD</keyword>
<evidence type="ECO:0000256" key="5">
    <source>
        <dbReference type="HAMAP-Rule" id="MF_01350"/>
    </source>
</evidence>
<organism evidence="7 8">
    <name type="scientific">Paenibacillus agricola</name>
    <dbReference type="NCBI Taxonomy" id="2716264"/>
    <lineage>
        <taxon>Bacteria</taxon>
        <taxon>Bacillati</taxon>
        <taxon>Bacillota</taxon>
        <taxon>Bacilli</taxon>
        <taxon>Bacillales</taxon>
        <taxon>Paenibacillaceae</taxon>
        <taxon>Paenibacillus</taxon>
    </lineage>
</organism>
<sequence length="343" mass="38260">MAQLLNEQLTWINFAIFFAWGVVMLMVVLGFVTYAIYFERKVIGWMQMRVGPNRVGPLGLLQSVADVLKLLIKEDTIPAKAERELFILAPVITFIPAFVVIAVIPFSETLFSTNLNVGLLFYVALSGISTIGIVLGGWASNNKYALIGGMRSAAQMISYEIPLVISVIGVIMISSSLNLNVIAQAQAGGFWHWNFIPQIIGFCVFIVAGVSELNRTPFDLPEAESELVAGYHVEYSGFRFAFFMLAEYVYVFAIAGLTTTLFLGSWHAPFAFLDFIPGIIWFLLKFSAIVFFLFWIRATLPRIRVDQLMGLGWKVLLPLALINILVTAVYMSIGPMLSVYFFK</sequence>
<evidence type="ECO:0000313" key="8">
    <source>
        <dbReference type="Proteomes" id="UP001165962"/>
    </source>
</evidence>
<feature type="transmembrane region" description="Helical" evidence="5">
    <location>
        <begin position="275"/>
        <end position="296"/>
    </location>
</feature>
<dbReference type="Proteomes" id="UP001165962">
    <property type="component" value="Unassembled WGS sequence"/>
</dbReference>
<dbReference type="EMBL" id="JAAOIW010000014">
    <property type="protein sequence ID" value="NHN33827.1"/>
    <property type="molecule type" value="Genomic_DNA"/>
</dbReference>
<dbReference type="EC" id="7.1.1.-" evidence="5"/>
<dbReference type="PROSITE" id="PS00668">
    <property type="entry name" value="COMPLEX1_ND1_2"/>
    <property type="match status" value="1"/>
</dbReference>
<dbReference type="NCBIfam" id="NF004741">
    <property type="entry name" value="PRK06076.1-2"/>
    <property type="match status" value="1"/>
</dbReference>
<comment type="caution">
    <text evidence="7">The sequence shown here is derived from an EMBL/GenBank/DDBJ whole genome shotgun (WGS) entry which is preliminary data.</text>
</comment>
<dbReference type="RefSeq" id="WP_166154180.1">
    <property type="nucleotide sequence ID" value="NZ_JAAOIW010000014.1"/>
</dbReference>
<keyword evidence="5" id="KW-1003">Cell membrane</keyword>
<dbReference type="PANTHER" id="PTHR11432">
    <property type="entry name" value="NADH DEHYDROGENASE SUBUNIT 1"/>
    <property type="match status" value="1"/>
</dbReference>
<dbReference type="InterPro" id="IPR018086">
    <property type="entry name" value="NADH_UbQ_OxRdtase_su1_CS"/>
</dbReference>
<keyword evidence="2 5" id="KW-0812">Transmembrane</keyword>
<protein>
    <recommendedName>
        <fullName evidence="5">NADH-quinone oxidoreductase subunit H</fullName>
        <ecNumber evidence="5">7.1.1.-</ecNumber>
    </recommendedName>
    <alternativeName>
        <fullName evidence="5">NADH dehydrogenase I subunit H</fullName>
    </alternativeName>
    <alternativeName>
        <fullName evidence="5">NDH-1 subunit H</fullName>
    </alternativeName>
</protein>
<keyword evidence="7" id="KW-0560">Oxidoreductase</keyword>
<keyword evidence="5" id="KW-0874">Quinone</keyword>
<gene>
    <name evidence="5 7" type="primary">nuoH</name>
    <name evidence="7" type="ORF">G9U52_28830</name>
</gene>
<dbReference type="GO" id="GO:0016491">
    <property type="term" value="F:oxidoreductase activity"/>
    <property type="evidence" value="ECO:0007669"/>
    <property type="project" value="UniProtKB-KW"/>
</dbReference>
<feature type="transmembrane region" description="Helical" evidence="5">
    <location>
        <begin position="85"/>
        <end position="107"/>
    </location>
</feature>
<evidence type="ECO:0000313" key="7">
    <source>
        <dbReference type="EMBL" id="NHN33827.1"/>
    </source>
</evidence>
<feature type="transmembrane region" description="Helical" evidence="5">
    <location>
        <begin position="240"/>
        <end position="263"/>
    </location>
</feature>
<comment type="catalytic activity">
    <reaction evidence="5">
        <text>a quinone + NADH + 5 H(+)(in) = a quinol + NAD(+) + 4 H(+)(out)</text>
        <dbReference type="Rhea" id="RHEA:57888"/>
        <dbReference type="ChEBI" id="CHEBI:15378"/>
        <dbReference type="ChEBI" id="CHEBI:24646"/>
        <dbReference type="ChEBI" id="CHEBI:57540"/>
        <dbReference type="ChEBI" id="CHEBI:57945"/>
        <dbReference type="ChEBI" id="CHEBI:132124"/>
    </reaction>
</comment>
<feature type="transmembrane region" description="Helical" evidence="5">
    <location>
        <begin position="195"/>
        <end position="213"/>
    </location>
</feature>
<evidence type="ECO:0000256" key="3">
    <source>
        <dbReference type="ARBA" id="ARBA00022989"/>
    </source>
</evidence>
<dbReference type="HAMAP" id="MF_01350">
    <property type="entry name" value="NDH1_NuoH"/>
    <property type="match status" value="1"/>
</dbReference>
<keyword evidence="3 5" id="KW-1133">Transmembrane helix</keyword>
<comment type="function">
    <text evidence="5">NDH-1 shuttles electrons from NADH, via FMN and iron-sulfur (Fe-S) centers, to quinones in the respiratory chain. The immediate electron acceptor for the enzyme in this species is believed to be ubiquinone. Couples the redox reaction to proton translocation (for every two electrons transferred, four hydrogen ions are translocated across the cytoplasmic membrane), and thus conserves the redox energy in a proton gradient. This subunit may bind ubiquinone.</text>
</comment>
<comment type="similarity">
    <text evidence="5 6">Belongs to the complex I subunit 1 family.</text>
</comment>
<evidence type="ECO:0000256" key="6">
    <source>
        <dbReference type="RuleBase" id="RU000471"/>
    </source>
</evidence>
<keyword evidence="8" id="KW-1185">Reference proteome</keyword>
<feature type="transmembrane region" description="Helical" evidence="5">
    <location>
        <begin position="161"/>
        <end position="183"/>
    </location>
</feature>
<evidence type="ECO:0000256" key="1">
    <source>
        <dbReference type="ARBA" id="ARBA00004141"/>
    </source>
</evidence>
<dbReference type="Pfam" id="PF00146">
    <property type="entry name" value="NADHdh"/>
    <property type="match status" value="1"/>
</dbReference>